<evidence type="ECO:0000256" key="1">
    <source>
        <dbReference type="SAM" id="MobiDB-lite"/>
    </source>
</evidence>
<dbReference type="PANTHER" id="PTHR33070:SF129">
    <property type="entry name" value="DUF241 DOMAIN PROTEIN"/>
    <property type="match status" value="1"/>
</dbReference>
<reference evidence="2" key="1">
    <citation type="journal article" date="2019" name="Toxins">
        <title>Detection of Abrin-Like and Prepropulchellin-Like Toxin Genes and Transcripts Using Whole Genome Sequencing and Full-Length Transcript Sequencing of Abrus precatorius.</title>
        <authorList>
            <person name="Hovde B.T."/>
            <person name="Daligault H.E."/>
            <person name="Hanschen E.R."/>
            <person name="Kunde Y.A."/>
            <person name="Johnson M.B."/>
            <person name="Starkenburg S.R."/>
            <person name="Johnson S.L."/>
        </authorList>
    </citation>
    <scope>NUCLEOTIDE SEQUENCE [LARGE SCALE GENOMIC DNA]</scope>
</reference>
<sequence>MAITETNTKSSLHTRCNSLPSTPHPLVSQYEEHLQRLKDSQATSSISSSSLSHNLNWLLDLHHCTDMLLQLPMKQEALAQECNDKCVDDILEGSLRLLDICSTAKDCLLIAKESMHELDSVIRRRRGDKTEFIAEGGKYLASRKKLKKAIRKALGNLEAIKTEFAVLPSNKDYDTLSMVSILKEADEVTIRSLESLLLFTCDPNGQSKKSRWSAISKLIQPKRVVSDSQESNKNEFENLDAGLQSLLCHKPSAIKNLPSHLENLEMCIQDLEIGVEHLSRKLIKTRVSLLNIFNH</sequence>
<keyword evidence="2" id="KW-1185">Reference proteome</keyword>
<feature type="compositionally biased region" description="Polar residues" evidence="1">
    <location>
        <begin position="1"/>
        <end position="21"/>
    </location>
</feature>
<dbReference type="PANTHER" id="PTHR33070">
    <property type="entry name" value="OS06G0725500 PROTEIN"/>
    <property type="match status" value="1"/>
</dbReference>
<gene>
    <name evidence="3" type="primary">LOC113866329</name>
</gene>
<reference evidence="3" key="2">
    <citation type="submission" date="2025-08" db="UniProtKB">
        <authorList>
            <consortium name="RefSeq"/>
        </authorList>
    </citation>
    <scope>IDENTIFICATION</scope>
    <source>
        <tissue evidence="3">Young leaves</tissue>
    </source>
</reference>
<name>A0A8B8LNN2_ABRPR</name>
<dbReference type="GO" id="GO:0048367">
    <property type="term" value="P:shoot system development"/>
    <property type="evidence" value="ECO:0007669"/>
    <property type="project" value="InterPro"/>
</dbReference>
<accession>A0A8B8LNN2</accession>
<dbReference type="Proteomes" id="UP000694853">
    <property type="component" value="Unplaced"/>
</dbReference>
<dbReference type="AlphaFoldDB" id="A0A8B8LNN2"/>
<dbReference type="KEGG" id="aprc:113866329"/>
<feature type="region of interest" description="Disordered" evidence="1">
    <location>
        <begin position="1"/>
        <end position="22"/>
    </location>
</feature>
<protein>
    <submittedName>
        <fullName evidence="3">Uncharacterized protein LOC113866329</fullName>
    </submittedName>
</protein>
<dbReference type="RefSeq" id="XP_027357008.1">
    <property type="nucleotide sequence ID" value="XM_027501207.1"/>
</dbReference>
<dbReference type="InterPro" id="IPR004320">
    <property type="entry name" value="BPS1_pln"/>
</dbReference>
<evidence type="ECO:0000313" key="3">
    <source>
        <dbReference type="RefSeq" id="XP_027357008.1"/>
    </source>
</evidence>
<dbReference type="GeneID" id="113866329"/>
<dbReference type="OrthoDB" id="1701699at2759"/>
<dbReference type="GO" id="GO:0048364">
    <property type="term" value="P:root development"/>
    <property type="evidence" value="ECO:0007669"/>
    <property type="project" value="InterPro"/>
</dbReference>
<evidence type="ECO:0000313" key="2">
    <source>
        <dbReference type="Proteomes" id="UP000694853"/>
    </source>
</evidence>
<dbReference type="Pfam" id="PF03087">
    <property type="entry name" value="BPS1"/>
    <property type="match status" value="1"/>
</dbReference>
<organism evidence="2 3">
    <name type="scientific">Abrus precatorius</name>
    <name type="common">Indian licorice</name>
    <name type="synonym">Glycine abrus</name>
    <dbReference type="NCBI Taxonomy" id="3816"/>
    <lineage>
        <taxon>Eukaryota</taxon>
        <taxon>Viridiplantae</taxon>
        <taxon>Streptophyta</taxon>
        <taxon>Embryophyta</taxon>
        <taxon>Tracheophyta</taxon>
        <taxon>Spermatophyta</taxon>
        <taxon>Magnoliopsida</taxon>
        <taxon>eudicotyledons</taxon>
        <taxon>Gunneridae</taxon>
        <taxon>Pentapetalae</taxon>
        <taxon>rosids</taxon>
        <taxon>fabids</taxon>
        <taxon>Fabales</taxon>
        <taxon>Fabaceae</taxon>
        <taxon>Papilionoideae</taxon>
        <taxon>50 kb inversion clade</taxon>
        <taxon>NPAAA clade</taxon>
        <taxon>indigoferoid/millettioid clade</taxon>
        <taxon>Abreae</taxon>
        <taxon>Abrus</taxon>
    </lineage>
</organism>
<proteinExistence type="predicted"/>